<comment type="similarity">
    <text evidence="1">Belongs to the GcvT family.</text>
</comment>
<feature type="domain" description="SoxA A3" evidence="7">
    <location>
        <begin position="526"/>
        <end position="609"/>
    </location>
</feature>
<evidence type="ECO:0000256" key="2">
    <source>
        <dbReference type="ARBA" id="ARBA00023002"/>
    </source>
</evidence>
<evidence type="ECO:0000313" key="9">
    <source>
        <dbReference type="Proteomes" id="UP001320898"/>
    </source>
</evidence>
<dbReference type="Gene3D" id="3.10.20.440">
    <property type="entry name" value="2Fe-2S iron-sulphur cluster binding domain, sarcosine oxidase, alpha subunit, N-terminal domain"/>
    <property type="match status" value="1"/>
</dbReference>
<dbReference type="PRINTS" id="PR00469">
    <property type="entry name" value="PNDRDTASEII"/>
</dbReference>
<dbReference type="Pfam" id="PF01571">
    <property type="entry name" value="GCV_T"/>
    <property type="match status" value="1"/>
</dbReference>
<dbReference type="InterPro" id="IPR006277">
    <property type="entry name" value="Sarcosine_oxidase_asu"/>
</dbReference>
<dbReference type="Pfam" id="PF07992">
    <property type="entry name" value="Pyr_redox_2"/>
    <property type="match status" value="1"/>
</dbReference>
<dbReference type="InterPro" id="IPR029043">
    <property type="entry name" value="GcvT/YgfZ_C"/>
</dbReference>
<dbReference type="InterPro" id="IPR023753">
    <property type="entry name" value="FAD/NAD-binding_dom"/>
</dbReference>
<dbReference type="InterPro" id="IPR006222">
    <property type="entry name" value="GCVT_N"/>
</dbReference>
<dbReference type="Gene3D" id="1.10.10.1100">
    <property type="entry name" value="BFD-like [2Fe-2S]-binding domain"/>
    <property type="match status" value="1"/>
</dbReference>
<dbReference type="InterPro" id="IPR028896">
    <property type="entry name" value="GcvT/YgfZ/DmdA"/>
</dbReference>
<dbReference type="Pfam" id="PF17806">
    <property type="entry name" value="SO_alpha_A3"/>
    <property type="match status" value="1"/>
</dbReference>
<dbReference type="InterPro" id="IPR027266">
    <property type="entry name" value="TrmE/GcvT-like"/>
</dbReference>
<accession>A0AAW5QU18</accession>
<dbReference type="AlphaFoldDB" id="A0AAW5QU18"/>
<sequence>MTGQPNRRASGGLIDRSRVVRFRFDGRDFTGHPGDTLASALLANGEHMVARGFKYHRPRGIFGAGSEDPTALVQIGRDAARTDPNTRVTEQEIYDGLEAMAQNVWPSLTFDVGAVNDWASAFLPAGFYYKTFMGPLGSWMAFEPFIRRAAGMGKAPSAPDPDRYEAINRHCDVLVVGGGPAGLMAALTAGRAGARVILAEETAALGGRLLSVDPGTVRLGGAAPPEWVESVVAELGRLDSVTVLTRTAAFGYYAQNFVGLWERVTDHLAANARPGNLPRQRVWRVRAKEVVLATGAVERPLVFHENDRPGIMLAGAARTFVHRYGVLPGKRVLVFANNDSAWETAFDLQAAGARVAGIVDLRRDVDAALLSAAAGRGIAIHPGAAIVGTAGSHRVSGATVRRLGNSGDVEGPVTAIECDLLAVSGGWIPNIALFSQSRGKLAYDEALSAFKPGQSWQRERSAGAAAATFDLDGCLREGARAGADAAAKAGLSAKAVKPPKVAGAERPQGTPKVIPEIPSGRPKHKVRAWIDLQDDVTTKDLRLALHEGYDSIEHAKRYTTTGMGTDQGKVANMNAFALVADTLQKPIWQVGTTTYRQPWKPVTFAALAGQHVGDHFHPRRTTPMHAWHKANGAVFEPVGDWLRARAYMKPVETFDDAVRRESLAAREGVAVLDASTLGKIDIRGRDARTFLNRVYTNAWSKLAPGKARYGLMLGEDGMVMDDGVTACIADDHFHMTTTTGGAARVLAHLEDYIQTEWTDLEVYLTTVTEEWAVASLSGPDSWRVVADLCEGIDPDPERFAFMSHADATIDGVPVRVFRISFTGALAYEINIAADYGAWLWDKVMEAGAKYAIAPYGTEAMHLLRAEKGFIIVGQETDGTATPKDLGMDWIVSTTKGDFIGKRSLSRADTARPDRKQLVGLVTEDPAIMLAEGAHVIATGTEPATKPVPMLGHVTSSYMSPTLNRSIALAMVKSGRDRMGDRLWVSRPSGPPIPVTVTGTDFLKLREDGDV</sequence>
<evidence type="ECO:0000259" key="5">
    <source>
        <dbReference type="Pfam" id="PF07992"/>
    </source>
</evidence>
<comment type="caution">
    <text evidence="8">The sequence shown here is derived from an EMBL/GenBank/DDBJ whole genome shotgun (WGS) entry which is preliminary data.</text>
</comment>
<dbReference type="InterPro" id="IPR041854">
    <property type="entry name" value="BFD-like_2Fe2S-bd_dom_sf"/>
</dbReference>
<keyword evidence="2" id="KW-0560">Oxidoreductase</keyword>
<dbReference type="RefSeq" id="WP_261614748.1">
    <property type="nucleotide sequence ID" value="NZ_JALIDZ010000002.1"/>
</dbReference>
<dbReference type="PIRSF" id="PIRSF037980">
    <property type="entry name" value="SoxA"/>
    <property type="match status" value="1"/>
</dbReference>
<dbReference type="EMBL" id="JALIDZ010000002">
    <property type="protein sequence ID" value="MCT8971178.1"/>
    <property type="molecule type" value="Genomic_DNA"/>
</dbReference>
<evidence type="ECO:0000259" key="6">
    <source>
        <dbReference type="Pfam" id="PF08669"/>
    </source>
</evidence>
<reference evidence="8 9" key="1">
    <citation type="submission" date="2022-04" db="EMBL/GenBank/DDBJ databases">
        <authorList>
            <person name="Ye Y.-Q."/>
            <person name="Du Z.-J."/>
        </authorList>
    </citation>
    <scope>NUCLEOTIDE SEQUENCE [LARGE SCALE GENOMIC DNA]</scope>
    <source>
        <strain evidence="8 9">A6E488</strain>
    </source>
</reference>
<keyword evidence="9" id="KW-1185">Reference proteome</keyword>
<dbReference type="NCBIfam" id="TIGR01372">
    <property type="entry name" value="soxA"/>
    <property type="match status" value="1"/>
</dbReference>
<evidence type="ECO:0000313" key="8">
    <source>
        <dbReference type="EMBL" id="MCT8971178.1"/>
    </source>
</evidence>
<dbReference type="Gene3D" id="3.50.50.60">
    <property type="entry name" value="FAD/NAD(P)-binding domain"/>
    <property type="match status" value="2"/>
</dbReference>
<dbReference type="Proteomes" id="UP001320898">
    <property type="component" value="Unassembled WGS sequence"/>
</dbReference>
<feature type="domain" description="Aminomethyltransferase C-terminal" evidence="6">
    <location>
        <begin position="915"/>
        <end position="1002"/>
    </location>
</feature>
<evidence type="ECO:0000259" key="7">
    <source>
        <dbReference type="Pfam" id="PF17806"/>
    </source>
</evidence>
<proteinExistence type="inferred from homology"/>
<dbReference type="InterPro" id="IPR041117">
    <property type="entry name" value="SoxA_A3"/>
</dbReference>
<dbReference type="Pfam" id="PF13510">
    <property type="entry name" value="Fer2_4"/>
    <property type="match status" value="1"/>
</dbReference>
<dbReference type="Gene3D" id="3.30.1360.120">
    <property type="entry name" value="Probable tRNA modification gtpase trme, domain 1"/>
    <property type="match status" value="1"/>
</dbReference>
<evidence type="ECO:0000259" key="4">
    <source>
        <dbReference type="Pfam" id="PF01571"/>
    </source>
</evidence>
<evidence type="ECO:0000256" key="3">
    <source>
        <dbReference type="SAM" id="MobiDB-lite"/>
    </source>
</evidence>
<feature type="domain" description="GCVT N-terminal" evidence="4">
    <location>
        <begin position="624"/>
        <end position="895"/>
    </location>
</feature>
<dbReference type="SUPFAM" id="SSF101790">
    <property type="entry name" value="Aminomethyltransferase beta-barrel domain"/>
    <property type="match status" value="1"/>
</dbReference>
<evidence type="ECO:0000256" key="1">
    <source>
        <dbReference type="ARBA" id="ARBA00008609"/>
    </source>
</evidence>
<feature type="region of interest" description="Disordered" evidence="3">
    <location>
        <begin position="498"/>
        <end position="520"/>
    </location>
</feature>
<dbReference type="InterPro" id="IPR013977">
    <property type="entry name" value="GcvT_C"/>
</dbReference>
<dbReference type="InterPro" id="IPR042204">
    <property type="entry name" value="2Fe-2S-bd_N"/>
</dbReference>
<feature type="domain" description="FAD/NAD(P)-binding" evidence="5">
    <location>
        <begin position="172"/>
        <end position="441"/>
    </location>
</feature>
<name>A0AAW5QU18_9HYPH</name>
<gene>
    <name evidence="8" type="ORF">MUB46_04820</name>
</gene>
<dbReference type="PANTHER" id="PTHR43757">
    <property type="entry name" value="AMINOMETHYLTRANSFERASE"/>
    <property type="match status" value="1"/>
</dbReference>
<dbReference type="GO" id="GO:0008115">
    <property type="term" value="F:sarcosine oxidase activity"/>
    <property type="evidence" value="ECO:0007669"/>
    <property type="project" value="InterPro"/>
</dbReference>
<dbReference type="PRINTS" id="PR00368">
    <property type="entry name" value="FADPNR"/>
</dbReference>
<dbReference type="SUPFAM" id="SSF51905">
    <property type="entry name" value="FAD/NAD(P)-binding domain"/>
    <property type="match status" value="1"/>
</dbReference>
<dbReference type="GO" id="GO:0046653">
    <property type="term" value="P:tetrahydrofolate metabolic process"/>
    <property type="evidence" value="ECO:0007669"/>
    <property type="project" value="InterPro"/>
</dbReference>
<organism evidence="8 9">
    <name type="scientific">Microbaculum marinisediminis</name>
    <dbReference type="NCBI Taxonomy" id="2931392"/>
    <lineage>
        <taxon>Bacteria</taxon>
        <taxon>Pseudomonadati</taxon>
        <taxon>Pseudomonadota</taxon>
        <taxon>Alphaproteobacteria</taxon>
        <taxon>Hyphomicrobiales</taxon>
        <taxon>Tepidamorphaceae</taxon>
        <taxon>Microbaculum</taxon>
    </lineage>
</organism>
<dbReference type="Pfam" id="PF08669">
    <property type="entry name" value="GCV_T_C"/>
    <property type="match status" value="1"/>
</dbReference>
<dbReference type="InterPro" id="IPR036188">
    <property type="entry name" value="FAD/NAD-bd_sf"/>
</dbReference>
<protein>
    <submittedName>
        <fullName evidence="8">Sarcosine oxidase subunit alpha family protein</fullName>
    </submittedName>
</protein>
<dbReference type="PANTHER" id="PTHR43757:SF2">
    <property type="entry name" value="AMINOMETHYLTRANSFERASE, MITOCHONDRIAL"/>
    <property type="match status" value="1"/>
</dbReference>
<dbReference type="SUPFAM" id="SSF103025">
    <property type="entry name" value="Folate-binding domain"/>
    <property type="match status" value="1"/>
</dbReference>